<feature type="domain" description="ParB-like N-terminal" evidence="4">
    <location>
        <begin position="50"/>
        <end position="140"/>
    </location>
</feature>
<dbReference type="EMBL" id="VUNN01000008">
    <property type="protein sequence ID" value="MSU06213.1"/>
    <property type="molecule type" value="Genomic_DNA"/>
</dbReference>
<keyword evidence="6" id="KW-1185">Reference proteome</keyword>
<dbReference type="Pfam" id="PF17762">
    <property type="entry name" value="HTH_ParB"/>
    <property type="match status" value="1"/>
</dbReference>
<dbReference type="InterPro" id="IPR036086">
    <property type="entry name" value="ParB/Sulfiredoxin_sf"/>
</dbReference>
<evidence type="ECO:0000313" key="5">
    <source>
        <dbReference type="EMBL" id="MSU06213.1"/>
    </source>
</evidence>
<name>A0A7X2PD29_9SPIO</name>
<dbReference type="Pfam" id="PF02195">
    <property type="entry name" value="ParB_N"/>
    <property type="match status" value="1"/>
</dbReference>
<sequence>MSTKKTHGLGKGMGSLLGNFDFDITPDVVSKPKEKITVSMSDEDVKDRILSISIDKIEANKEQPRKSFDDNTLQELAESIKNQGVLQPLLVEKINDDKYVIVAGERRYRAAKLAGLKEVPVIVKSFSEVERIEVALIENIQRENLNSIDEAAAYQYLIQKSGLTQEEVAEKVGKKRSTVANSLRLLQLPDSMKDDVISGVLSAGHARAILSLVNPSDRALLRDKIIENELSVREAELEAEQLNQGKKIKVKKSTRAKDPYVQEVEDKFLEAFGTKVEVKGNLKKGKLVIQYSSRADLERLYKVLGKSEDLFE</sequence>
<dbReference type="GO" id="GO:0003677">
    <property type="term" value="F:DNA binding"/>
    <property type="evidence" value="ECO:0007669"/>
    <property type="project" value="UniProtKB-KW"/>
</dbReference>
<dbReference type="SUPFAM" id="SSF110849">
    <property type="entry name" value="ParB/Sulfiredoxin"/>
    <property type="match status" value="1"/>
</dbReference>
<dbReference type="GO" id="GO:0005694">
    <property type="term" value="C:chromosome"/>
    <property type="evidence" value="ECO:0007669"/>
    <property type="project" value="TreeGrafter"/>
</dbReference>
<comment type="similarity">
    <text evidence="1">Belongs to the ParB family.</text>
</comment>
<keyword evidence="2" id="KW-0159">Chromosome partition</keyword>
<dbReference type="NCBIfam" id="TIGR00180">
    <property type="entry name" value="parB_part"/>
    <property type="match status" value="1"/>
</dbReference>
<dbReference type="InterPro" id="IPR050336">
    <property type="entry name" value="Chromosome_partition/occlusion"/>
</dbReference>
<evidence type="ECO:0000256" key="1">
    <source>
        <dbReference type="ARBA" id="ARBA00006295"/>
    </source>
</evidence>
<dbReference type="PANTHER" id="PTHR33375">
    <property type="entry name" value="CHROMOSOME-PARTITIONING PROTEIN PARB-RELATED"/>
    <property type="match status" value="1"/>
</dbReference>
<evidence type="ECO:0000256" key="3">
    <source>
        <dbReference type="ARBA" id="ARBA00023125"/>
    </source>
</evidence>
<proteinExistence type="inferred from homology"/>
<dbReference type="InterPro" id="IPR003115">
    <property type="entry name" value="ParB_N"/>
</dbReference>
<dbReference type="GO" id="GO:0007059">
    <property type="term" value="P:chromosome segregation"/>
    <property type="evidence" value="ECO:0007669"/>
    <property type="project" value="UniProtKB-KW"/>
</dbReference>
<protein>
    <submittedName>
        <fullName evidence="5">ParB/RepB/Spo0J family partition protein</fullName>
    </submittedName>
</protein>
<dbReference type="Pfam" id="PF23552">
    <property type="entry name" value="ParB_C"/>
    <property type="match status" value="1"/>
</dbReference>
<dbReference type="CDD" id="cd16393">
    <property type="entry name" value="SPO0J_N"/>
    <property type="match status" value="1"/>
</dbReference>
<dbReference type="FunFam" id="1.10.10.2830:FF:000001">
    <property type="entry name" value="Chromosome partitioning protein ParB"/>
    <property type="match status" value="1"/>
</dbReference>
<dbReference type="FunFam" id="3.90.1530.30:FF:000001">
    <property type="entry name" value="Chromosome partitioning protein ParB"/>
    <property type="match status" value="1"/>
</dbReference>
<dbReference type="Gene3D" id="3.90.1530.30">
    <property type="match status" value="1"/>
</dbReference>
<dbReference type="AlphaFoldDB" id="A0A7X2PD29"/>
<dbReference type="InterPro" id="IPR041468">
    <property type="entry name" value="HTH_ParB/Spo0J"/>
</dbReference>
<dbReference type="PANTHER" id="PTHR33375:SF1">
    <property type="entry name" value="CHROMOSOME-PARTITIONING PROTEIN PARB-RELATED"/>
    <property type="match status" value="1"/>
</dbReference>
<comment type="caution">
    <text evidence="5">The sequence shown here is derived from an EMBL/GenBank/DDBJ whole genome shotgun (WGS) entry which is preliminary data.</text>
</comment>
<dbReference type="InterPro" id="IPR057240">
    <property type="entry name" value="ParB_dimer_C"/>
</dbReference>
<gene>
    <name evidence="5" type="ORF">FYJ80_05400</name>
</gene>
<dbReference type="SMART" id="SM00470">
    <property type="entry name" value="ParB"/>
    <property type="match status" value="1"/>
</dbReference>
<dbReference type="Gene3D" id="1.10.10.2830">
    <property type="match status" value="1"/>
</dbReference>
<dbReference type="RefSeq" id="WP_276984428.1">
    <property type="nucleotide sequence ID" value="NZ_JAQYGB010000009.1"/>
</dbReference>
<dbReference type="GO" id="GO:0045881">
    <property type="term" value="P:positive regulation of sporulation resulting in formation of a cellular spore"/>
    <property type="evidence" value="ECO:0007669"/>
    <property type="project" value="TreeGrafter"/>
</dbReference>
<dbReference type="Proteomes" id="UP000460549">
    <property type="component" value="Unassembled WGS sequence"/>
</dbReference>
<accession>A0A7X2PD29</accession>
<evidence type="ECO:0000313" key="6">
    <source>
        <dbReference type="Proteomes" id="UP000460549"/>
    </source>
</evidence>
<organism evidence="5 6">
    <name type="scientific">Bullifex porci</name>
    <dbReference type="NCBI Taxonomy" id="2606638"/>
    <lineage>
        <taxon>Bacteria</taxon>
        <taxon>Pseudomonadati</taxon>
        <taxon>Spirochaetota</taxon>
        <taxon>Spirochaetia</taxon>
        <taxon>Spirochaetales</taxon>
        <taxon>Spirochaetaceae</taxon>
        <taxon>Bullifex</taxon>
    </lineage>
</organism>
<reference evidence="5 6" key="1">
    <citation type="submission" date="2019-08" db="EMBL/GenBank/DDBJ databases">
        <title>In-depth cultivation of the pig gut microbiome towards novel bacterial diversity and tailored functional studies.</title>
        <authorList>
            <person name="Wylensek D."/>
            <person name="Hitch T.C.A."/>
            <person name="Clavel T."/>
        </authorList>
    </citation>
    <scope>NUCLEOTIDE SEQUENCE [LARGE SCALE GENOMIC DNA]</scope>
    <source>
        <strain evidence="5 6">NM-380-WT-3C1</strain>
    </source>
</reference>
<dbReference type="InterPro" id="IPR004437">
    <property type="entry name" value="ParB/RepB/Spo0J"/>
</dbReference>
<evidence type="ECO:0000256" key="2">
    <source>
        <dbReference type="ARBA" id="ARBA00022829"/>
    </source>
</evidence>
<evidence type="ECO:0000259" key="4">
    <source>
        <dbReference type="SMART" id="SM00470"/>
    </source>
</evidence>
<keyword evidence="3" id="KW-0238">DNA-binding</keyword>